<sequence>MKTLIVAAALAFLAPAAALACEECGMTHEGAHHEHAKAGAAATPSAAATPLAADEARVTIPITGMHCDHCVQRVKTALQGIEGVKRVDASLEKSQAVVAFQKEKVKPAKLAEAIDALGFKAGAPVQN</sequence>
<dbReference type="InterPro" id="IPR000428">
    <property type="entry name" value="Cu-bd"/>
</dbReference>
<dbReference type="SUPFAM" id="SSF55008">
    <property type="entry name" value="HMA, heavy metal-associated domain"/>
    <property type="match status" value="1"/>
</dbReference>
<dbReference type="RefSeq" id="WP_248341520.1">
    <property type="nucleotide sequence ID" value="NZ_AP025592.1"/>
</dbReference>
<dbReference type="Pfam" id="PF00403">
    <property type="entry name" value="HMA"/>
    <property type="match status" value="1"/>
</dbReference>
<dbReference type="PRINTS" id="PR00944">
    <property type="entry name" value="CUEXPORT"/>
</dbReference>
<accession>A0ABN6NBR5</accession>
<evidence type="ECO:0000256" key="2">
    <source>
        <dbReference type="ARBA" id="ARBA00023008"/>
    </source>
</evidence>
<dbReference type="InterPro" id="IPR006122">
    <property type="entry name" value="HMA_Cu_ion-bd"/>
</dbReference>
<keyword evidence="1" id="KW-0479">Metal-binding</keyword>
<dbReference type="Proteomes" id="UP001162734">
    <property type="component" value="Chromosome"/>
</dbReference>
<evidence type="ECO:0000256" key="3">
    <source>
        <dbReference type="SAM" id="SignalP"/>
    </source>
</evidence>
<dbReference type="NCBIfam" id="TIGR00003">
    <property type="entry name" value="copper ion binding protein"/>
    <property type="match status" value="1"/>
</dbReference>
<evidence type="ECO:0000313" key="6">
    <source>
        <dbReference type="Proteomes" id="UP001162734"/>
    </source>
</evidence>
<dbReference type="Gene3D" id="3.30.70.100">
    <property type="match status" value="1"/>
</dbReference>
<dbReference type="InterPro" id="IPR036163">
    <property type="entry name" value="HMA_dom_sf"/>
</dbReference>
<protein>
    <recommendedName>
        <fullName evidence="4">HMA domain-containing protein</fullName>
    </recommendedName>
</protein>
<proteinExistence type="predicted"/>
<dbReference type="CDD" id="cd00371">
    <property type="entry name" value="HMA"/>
    <property type="match status" value="1"/>
</dbReference>
<feature type="signal peptide" evidence="3">
    <location>
        <begin position="1"/>
        <end position="20"/>
    </location>
</feature>
<name>A0ABN6NBR5_9BACT</name>
<feature type="chain" id="PRO_5046924154" description="HMA domain-containing protein" evidence="3">
    <location>
        <begin position="21"/>
        <end position="127"/>
    </location>
</feature>
<dbReference type="PANTHER" id="PTHR46594:SF4">
    <property type="entry name" value="P-TYPE CATION-TRANSPORTING ATPASE"/>
    <property type="match status" value="1"/>
</dbReference>
<dbReference type="EMBL" id="AP025592">
    <property type="protein sequence ID" value="BDG09373.1"/>
    <property type="molecule type" value="Genomic_DNA"/>
</dbReference>
<organism evidence="5 6">
    <name type="scientific">Anaeromyxobacter paludicola</name>
    <dbReference type="NCBI Taxonomy" id="2918171"/>
    <lineage>
        <taxon>Bacteria</taxon>
        <taxon>Pseudomonadati</taxon>
        <taxon>Myxococcota</taxon>
        <taxon>Myxococcia</taxon>
        <taxon>Myxococcales</taxon>
        <taxon>Cystobacterineae</taxon>
        <taxon>Anaeromyxobacteraceae</taxon>
        <taxon>Anaeromyxobacter</taxon>
    </lineage>
</organism>
<keyword evidence="6" id="KW-1185">Reference proteome</keyword>
<gene>
    <name evidence="5" type="ORF">AMPC_24860</name>
</gene>
<dbReference type="PROSITE" id="PS51257">
    <property type="entry name" value="PROKAR_LIPOPROTEIN"/>
    <property type="match status" value="1"/>
</dbReference>
<keyword evidence="3" id="KW-0732">Signal</keyword>
<evidence type="ECO:0000256" key="1">
    <source>
        <dbReference type="ARBA" id="ARBA00022723"/>
    </source>
</evidence>
<dbReference type="PROSITE" id="PS01047">
    <property type="entry name" value="HMA_1"/>
    <property type="match status" value="1"/>
</dbReference>
<feature type="domain" description="HMA" evidence="4">
    <location>
        <begin position="56"/>
        <end position="122"/>
    </location>
</feature>
<evidence type="ECO:0000259" key="4">
    <source>
        <dbReference type="PROSITE" id="PS50846"/>
    </source>
</evidence>
<dbReference type="PROSITE" id="PS50846">
    <property type="entry name" value="HMA_2"/>
    <property type="match status" value="1"/>
</dbReference>
<dbReference type="InterPro" id="IPR006121">
    <property type="entry name" value="HMA_dom"/>
</dbReference>
<evidence type="ECO:0000313" key="5">
    <source>
        <dbReference type="EMBL" id="BDG09373.1"/>
    </source>
</evidence>
<keyword evidence="2" id="KW-0186">Copper</keyword>
<dbReference type="PANTHER" id="PTHR46594">
    <property type="entry name" value="P-TYPE CATION-TRANSPORTING ATPASE"/>
    <property type="match status" value="1"/>
</dbReference>
<reference evidence="6" key="1">
    <citation type="journal article" date="2022" name="Int. J. Syst. Evol. Microbiol.">
        <title>Anaeromyxobacter oryzae sp. nov., Anaeromyxobacter diazotrophicus sp. nov. and Anaeromyxobacter paludicola sp. nov., isolated from paddy soils.</title>
        <authorList>
            <person name="Itoh H."/>
            <person name="Xu Z."/>
            <person name="Mise K."/>
            <person name="Masuda Y."/>
            <person name="Ushijima N."/>
            <person name="Hayakawa C."/>
            <person name="Shiratori Y."/>
            <person name="Senoo K."/>
        </authorList>
    </citation>
    <scope>NUCLEOTIDE SEQUENCE [LARGE SCALE GENOMIC DNA]</scope>
    <source>
        <strain evidence="6">Red630</strain>
    </source>
</reference>
<dbReference type="InterPro" id="IPR017969">
    <property type="entry name" value="Heavy-metal-associated_CS"/>
</dbReference>